<dbReference type="GO" id="GO:0022857">
    <property type="term" value="F:transmembrane transporter activity"/>
    <property type="evidence" value="ECO:0007669"/>
    <property type="project" value="InterPro"/>
</dbReference>
<feature type="transmembrane region" description="Helical" evidence="5">
    <location>
        <begin position="435"/>
        <end position="462"/>
    </location>
</feature>
<keyword evidence="3 5" id="KW-1133">Transmembrane helix</keyword>
<evidence type="ECO:0000256" key="5">
    <source>
        <dbReference type="SAM" id="Phobius"/>
    </source>
</evidence>
<dbReference type="EMBL" id="QWIT01000007">
    <property type="protein sequence ID" value="RMZ35314.1"/>
    <property type="molecule type" value="Genomic_DNA"/>
</dbReference>
<evidence type="ECO:0000256" key="3">
    <source>
        <dbReference type="ARBA" id="ARBA00022989"/>
    </source>
</evidence>
<feature type="transmembrane region" description="Helical" evidence="5">
    <location>
        <begin position="113"/>
        <end position="130"/>
    </location>
</feature>
<keyword evidence="4 5" id="KW-0472">Membrane</keyword>
<feature type="transmembrane region" description="Helical" evidence="5">
    <location>
        <begin position="137"/>
        <end position="160"/>
    </location>
</feature>
<sequence>MTYYGAPANAFGAKASSTDSVYHAHEEDVPGTVNLKAAEGDDTARGQALFPVPAEDPNDPLQWPKWKKNAILVVCSLYSFLSNTSLLGPSVYISLFAEQFGISHTKASGLISYPNICYGIGTLIMVPAYLKFGRRPVMLVSLVIYLVGLVGCSVSDSYGALMACRIIHTISSSVCEALPVQLVNDIFFLHERGSKLGYYTVCLCWGSTGPLYAGYMLAGGYSWRLFFYVEIAFAGLLLILAFVFVEETAYKRDSPSGPSLDNPEGLKKVYAKSELENKEADAAEHVEVETLVPARRTFLATLRPWSAIDHDEPFFLTSVRSFTYFLVPSVLWVITSYGIYIGLGALVFNYTFPIKIVQPPYGWSEENSGLIALGNIVGYGLAIPLTWTSDALAARLTRKNNGMREAEMRLGVLLPAMVIAPAGLIVYGMTGQRNLHWIGYFAGVAMTDWGSFFYFTFTLAYAVDSYNANTSEMLIAMCVGKQLISFAFGLYLLDWVQESGYDVIVAGVFTGVLLANNLALLVFMAIGKRIRVFYASTLLSKMHRKTIKQPHEAL</sequence>
<feature type="domain" description="Major facilitator superfamily (MFS) profile" evidence="6">
    <location>
        <begin position="71"/>
        <end position="529"/>
    </location>
</feature>
<feature type="transmembrane region" description="Helical" evidence="5">
    <location>
        <begin position="408"/>
        <end position="429"/>
    </location>
</feature>
<proteinExistence type="predicted"/>
<dbReference type="InterPro" id="IPR020846">
    <property type="entry name" value="MFS_dom"/>
</dbReference>
<feature type="transmembrane region" description="Helical" evidence="5">
    <location>
        <begin position="324"/>
        <end position="348"/>
    </location>
</feature>
<evidence type="ECO:0000256" key="2">
    <source>
        <dbReference type="ARBA" id="ARBA00022692"/>
    </source>
</evidence>
<accession>A0A3M7JC55</accession>
<dbReference type="PANTHER" id="PTHR23502:SF160">
    <property type="entry name" value="MAJOR FACILITATOR SUPERFAMILY (MFS) PROFILE DOMAIN-CONTAINING PROTEIN-RELATED"/>
    <property type="match status" value="1"/>
</dbReference>
<feature type="transmembrane region" description="Helical" evidence="5">
    <location>
        <begin position="70"/>
        <end position="93"/>
    </location>
</feature>
<dbReference type="GO" id="GO:0005886">
    <property type="term" value="C:plasma membrane"/>
    <property type="evidence" value="ECO:0007669"/>
    <property type="project" value="TreeGrafter"/>
</dbReference>
<dbReference type="SUPFAM" id="SSF103473">
    <property type="entry name" value="MFS general substrate transporter"/>
    <property type="match status" value="1"/>
</dbReference>
<gene>
    <name evidence="7" type="ORF">D0859_00569</name>
</gene>
<dbReference type="InterPro" id="IPR011701">
    <property type="entry name" value="MFS"/>
</dbReference>
<dbReference type="PANTHER" id="PTHR23502">
    <property type="entry name" value="MAJOR FACILITATOR SUPERFAMILY"/>
    <property type="match status" value="1"/>
</dbReference>
<comment type="subcellular location">
    <subcellularLocation>
        <location evidence="1">Membrane</location>
        <topology evidence="1">Multi-pass membrane protein</topology>
    </subcellularLocation>
</comment>
<dbReference type="Gene3D" id="1.20.1250.20">
    <property type="entry name" value="MFS general substrate transporter like domains"/>
    <property type="match status" value="1"/>
</dbReference>
<feature type="transmembrane region" description="Helical" evidence="5">
    <location>
        <begin position="225"/>
        <end position="245"/>
    </location>
</feature>
<dbReference type="Proteomes" id="UP000281677">
    <property type="component" value="Unassembled WGS sequence"/>
</dbReference>
<dbReference type="OrthoDB" id="268400at2759"/>
<dbReference type="Pfam" id="PF07690">
    <property type="entry name" value="MFS_1"/>
    <property type="match status" value="1"/>
</dbReference>
<organism evidence="7 8">
    <name type="scientific">Hortaea werneckii</name>
    <name type="common">Black yeast</name>
    <name type="synonym">Cladosporium werneckii</name>
    <dbReference type="NCBI Taxonomy" id="91943"/>
    <lineage>
        <taxon>Eukaryota</taxon>
        <taxon>Fungi</taxon>
        <taxon>Dikarya</taxon>
        <taxon>Ascomycota</taxon>
        <taxon>Pezizomycotina</taxon>
        <taxon>Dothideomycetes</taxon>
        <taxon>Dothideomycetidae</taxon>
        <taxon>Mycosphaerellales</taxon>
        <taxon>Teratosphaeriaceae</taxon>
        <taxon>Hortaea</taxon>
    </lineage>
</organism>
<comment type="caution">
    <text evidence="7">The sequence shown here is derived from an EMBL/GenBank/DDBJ whole genome shotgun (WGS) entry which is preliminary data.</text>
</comment>
<protein>
    <recommendedName>
        <fullName evidence="6">Major facilitator superfamily (MFS) profile domain-containing protein</fullName>
    </recommendedName>
</protein>
<evidence type="ECO:0000256" key="4">
    <source>
        <dbReference type="ARBA" id="ARBA00023136"/>
    </source>
</evidence>
<evidence type="ECO:0000313" key="7">
    <source>
        <dbReference type="EMBL" id="RMZ35314.1"/>
    </source>
</evidence>
<dbReference type="AlphaFoldDB" id="A0A3M7JC55"/>
<feature type="transmembrane region" description="Helical" evidence="5">
    <location>
        <begin position="368"/>
        <end position="387"/>
    </location>
</feature>
<dbReference type="InterPro" id="IPR036259">
    <property type="entry name" value="MFS_trans_sf"/>
</dbReference>
<name>A0A3M7JC55_HORWE</name>
<evidence type="ECO:0000256" key="1">
    <source>
        <dbReference type="ARBA" id="ARBA00004141"/>
    </source>
</evidence>
<evidence type="ECO:0000259" key="6">
    <source>
        <dbReference type="PROSITE" id="PS50850"/>
    </source>
</evidence>
<keyword evidence="2 5" id="KW-0812">Transmembrane</keyword>
<feature type="transmembrane region" description="Helical" evidence="5">
    <location>
        <begin position="474"/>
        <end position="492"/>
    </location>
</feature>
<dbReference type="PROSITE" id="PS50850">
    <property type="entry name" value="MFS"/>
    <property type="match status" value="1"/>
</dbReference>
<dbReference type="VEuPathDB" id="FungiDB:BTJ68_02649"/>
<feature type="transmembrane region" description="Helical" evidence="5">
    <location>
        <begin position="504"/>
        <end position="526"/>
    </location>
</feature>
<evidence type="ECO:0000313" key="8">
    <source>
        <dbReference type="Proteomes" id="UP000281677"/>
    </source>
</evidence>
<reference evidence="7 8" key="1">
    <citation type="journal article" date="2018" name="BMC Genomics">
        <title>Genomic evidence for intraspecific hybridization in a clonal and extremely halotolerant yeast.</title>
        <authorList>
            <person name="Gostincar C."/>
            <person name="Stajich J.E."/>
            <person name="Zupancic J."/>
            <person name="Zalar P."/>
            <person name="Gunde-Cimerman N."/>
        </authorList>
    </citation>
    <scope>NUCLEOTIDE SEQUENCE [LARGE SCALE GENOMIC DNA]</scope>
    <source>
        <strain evidence="7 8">EXF-120</strain>
    </source>
</reference>